<reference evidence="2 3" key="1">
    <citation type="submission" date="2017-11" db="EMBL/GenBank/DDBJ databases">
        <title>De novo assembly and phasing of dikaryotic genomes from two isolates of Puccinia coronata f. sp. avenae, the causal agent of oat crown rust.</title>
        <authorList>
            <person name="Miller M.E."/>
            <person name="Zhang Y."/>
            <person name="Omidvar V."/>
            <person name="Sperschneider J."/>
            <person name="Schwessinger B."/>
            <person name="Raley C."/>
            <person name="Palmer J.M."/>
            <person name="Garnica D."/>
            <person name="Upadhyaya N."/>
            <person name="Rathjen J."/>
            <person name="Taylor J.M."/>
            <person name="Park R.F."/>
            <person name="Dodds P.N."/>
            <person name="Hirsch C.D."/>
            <person name="Kianian S.F."/>
            <person name="Figueroa M."/>
        </authorList>
    </citation>
    <scope>NUCLEOTIDE SEQUENCE [LARGE SCALE GENOMIC DNA]</scope>
    <source>
        <strain evidence="2">12SD80</strain>
    </source>
</reference>
<comment type="caution">
    <text evidence="2">The sequence shown here is derived from an EMBL/GenBank/DDBJ whole genome shotgun (WGS) entry which is preliminary data.</text>
</comment>
<organism evidence="2 3">
    <name type="scientific">Puccinia coronata f. sp. avenae</name>
    <dbReference type="NCBI Taxonomy" id="200324"/>
    <lineage>
        <taxon>Eukaryota</taxon>
        <taxon>Fungi</taxon>
        <taxon>Dikarya</taxon>
        <taxon>Basidiomycota</taxon>
        <taxon>Pucciniomycotina</taxon>
        <taxon>Pucciniomycetes</taxon>
        <taxon>Pucciniales</taxon>
        <taxon>Pucciniaceae</taxon>
        <taxon>Puccinia</taxon>
    </lineage>
</organism>
<dbReference type="EMBL" id="PGCI01000173">
    <property type="protein sequence ID" value="PLW35699.1"/>
    <property type="molecule type" value="Genomic_DNA"/>
</dbReference>
<evidence type="ECO:0000313" key="3">
    <source>
        <dbReference type="Proteomes" id="UP000235392"/>
    </source>
</evidence>
<protein>
    <submittedName>
        <fullName evidence="2">Uncharacterized protein</fullName>
    </submittedName>
</protein>
<sequence>MMTKEEFKDKLSNNHSIDNKGLDDKVKKFGSNPKTCHVSLKTKGICQELKHKNIKITLIRAFDMLADALTKAAPKSLILNLIQTVDPNFNLPYLKSHQSQGV</sequence>
<dbReference type="Proteomes" id="UP000235392">
    <property type="component" value="Unassembled WGS sequence"/>
</dbReference>
<name>A0A2N5UD85_9BASI</name>
<evidence type="ECO:0000313" key="2">
    <source>
        <dbReference type="EMBL" id="PLW35699.1"/>
    </source>
</evidence>
<gene>
    <name evidence="2" type="ORF">PCASD_13124</name>
</gene>
<evidence type="ECO:0000256" key="1">
    <source>
        <dbReference type="SAM" id="MobiDB-lite"/>
    </source>
</evidence>
<accession>A0A2N5UD85</accession>
<feature type="region of interest" description="Disordered" evidence="1">
    <location>
        <begin position="1"/>
        <end position="25"/>
    </location>
</feature>
<dbReference type="AlphaFoldDB" id="A0A2N5UD85"/>
<proteinExistence type="predicted"/>